<organism evidence="2 3">
    <name type="scientific">Candidatus Erwinia dacicola</name>
    <dbReference type="NCBI Taxonomy" id="252393"/>
    <lineage>
        <taxon>Bacteria</taxon>
        <taxon>Pseudomonadati</taxon>
        <taxon>Pseudomonadota</taxon>
        <taxon>Gammaproteobacteria</taxon>
        <taxon>Enterobacterales</taxon>
        <taxon>Erwiniaceae</taxon>
        <taxon>Erwinia</taxon>
    </lineage>
</organism>
<name>A0A328THG5_9GAMM</name>
<dbReference type="EMBL" id="LJAM02000551">
    <property type="protein sequence ID" value="RAP69868.1"/>
    <property type="molecule type" value="Genomic_DNA"/>
</dbReference>
<feature type="compositionally biased region" description="Basic and acidic residues" evidence="1">
    <location>
        <begin position="7"/>
        <end position="22"/>
    </location>
</feature>
<gene>
    <name evidence="2" type="ORF">ACZ87_03337</name>
</gene>
<proteinExistence type="predicted"/>
<dbReference type="AlphaFoldDB" id="A0A328THG5"/>
<evidence type="ECO:0000313" key="3">
    <source>
        <dbReference type="Proteomes" id="UP000244334"/>
    </source>
</evidence>
<evidence type="ECO:0000313" key="2">
    <source>
        <dbReference type="EMBL" id="RAP69868.1"/>
    </source>
</evidence>
<evidence type="ECO:0000256" key="1">
    <source>
        <dbReference type="SAM" id="MobiDB-lite"/>
    </source>
</evidence>
<feature type="region of interest" description="Disordered" evidence="1">
    <location>
        <begin position="1"/>
        <end position="23"/>
    </location>
</feature>
<reference evidence="2" key="1">
    <citation type="submission" date="2018-04" db="EMBL/GenBank/DDBJ databases">
        <title>Genomes of the Obligate Erwinia dacicola and Facultative Enterobacter sp. OLF Endosymbionts of the Olive Fruit fly, Bactrocera oleae.</title>
        <authorList>
            <person name="Estes A.M."/>
            <person name="Hearn D.J."/>
            <person name="Agarwal S."/>
            <person name="Pierson E.A."/>
            <person name="Dunning-Hotopp J.C."/>
        </authorList>
    </citation>
    <scope>NUCLEOTIDE SEQUENCE [LARGE SCALE GENOMIC DNA]</scope>
    <source>
        <strain evidence="2">Oroville</strain>
    </source>
</reference>
<keyword evidence="3" id="KW-1185">Reference proteome</keyword>
<dbReference type="Proteomes" id="UP000244334">
    <property type="component" value="Unassembled WGS sequence"/>
</dbReference>
<feature type="non-terminal residue" evidence="2">
    <location>
        <position position="59"/>
    </location>
</feature>
<accession>A0A328THG5</accession>
<sequence>MGYDSTSGERQKSAREPARSRADVVSGVVDSYVQNGCASCIQRSTIDFYLSSRRHTKAA</sequence>
<comment type="caution">
    <text evidence="2">The sequence shown here is derived from an EMBL/GenBank/DDBJ whole genome shotgun (WGS) entry which is preliminary data.</text>
</comment>
<protein>
    <submittedName>
        <fullName evidence="2">Uncharacterized protein</fullName>
    </submittedName>
</protein>